<evidence type="ECO:0000313" key="1">
    <source>
        <dbReference type="EMBL" id="NKY00931.1"/>
    </source>
</evidence>
<proteinExistence type="predicted"/>
<dbReference type="SUPFAM" id="SSF51182">
    <property type="entry name" value="RmlC-like cupins"/>
    <property type="match status" value="1"/>
</dbReference>
<name>A0A846WKT2_9ACTN</name>
<protein>
    <submittedName>
        <fullName evidence="1">Cupin</fullName>
    </submittedName>
</protein>
<dbReference type="AlphaFoldDB" id="A0A846WKT2"/>
<sequence>MVYKVVRAAEVSAGHGPHPAGSPYDKRISDALGLSLFEVYQVELPAGVETVQHDHLDDGNEDMYAVIRGSGWAVVDGKEVPVQPGQYVSVSVESRRFMRAGNEGMIFIAVCAGVRT</sequence>
<gene>
    <name evidence="1" type="ORF">HGA05_05035</name>
</gene>
<dbReference type="InterPro" id="IPR014710">
    <property type="entry name" value="RmlC-like_jellyroll"/>
</dbReference>
<comment type="caution">
    <text evidence="1">The sequence shown here is derived from an EMBL/GenBank/DDBJ whole genome shotgun (WGS) entry which is preliminary data.</text>
</comment>
<accession>A0A846WKT2</accession>
<dbReference type="Gene3D" id="2.60.120.10">
    <property type="entry name" value="Jelly Rolls"/>
    <property type="match status" value="1"/>
</dbReference>
<dbReference type="EMBL" id="JAAXPC010000002">
    <property type="protein sequence ID" value="NKY00931.1"/>
    <property type="molecule type" value="Genomic_DNA"/>
</dbReference>
<dbReference type="InterPro" id="IPR011051">
    <property type="entry name" value="RmlC_Cupin_sf"/>
</dbReference>
<reference evidence="1 2" key="1">
    <citation type="submission" date="2020-04" db="EMBL/GenBank/DDBJ databases">
        <title>MicrobeNet Type strains.</title>
        <authorList>
            <person name="Nicholson A.C."/>
        </authorList>
    </citation>
    <scope>NUCLEOTIDE SEQUENCE [LARGE SCALE GENOMIC DNA]</scope>
    <source>
        <strain evidence="1 2">ATCC BAA-14</strain>
    </source>
</reference>
<dbReference type="Proteomes" id="UP000563898">
    <property type="component" value="Unassembled WGS sequence"/>
</dbReference>
<organism evidence="1 2">
    <name type="scientific">Gordonia polyisoprenivorans</name>
    <dbReference type="NCBI Taxonomy" id="84595"/>
    <lineage>
        <taxon>Bacteria</taxon>
        <taxon>Bacillati</taxon>
        <taxon>Actinomycetota</taxon>
        <taxon>Actinomycetes</taxon>
        <taxon>Mycobacteriales</taxon>
        <taxon>Gordoniaceae</taxon>
        <taxon>Gordonia</taxon>
    </lineage>
</organism>
<evidence type="ECO:0000313" key="2">
    <source>
        <dbReference type="Proteomes" id="UP000563898"/>
    </source>
</evidence>
<dbReference type="RefSeq" id="WP_006369190.1">
    <property type="nucleotide sequence ID" value="NZ_JAAXPC010000002.1"/>
</dbReference>